<keyword evidence="3" id="KW-0508">mRNA splicing</keyword>
<name>A0AAW1QYH6_9CHLO</name>
<evidence type="ECO:0000256" key="4">
    <source>
        <dbReference type="SAM" id="MobiDB-lite"/>
    </source>
</evidence>
<protein>
    <recommendedName>
        <fullName evidence="7">Cwf15/Cwc15 cell cycle control protein</fullName>
    </recommendedName>
</protein>
<dbReference type="GO" id="GO:0071013">
    <property type="term" value="C:catalytic step 2 spliceosome"/>
    <property type="evidence" value="ECO:0007669"/>
    <property type="project" value="TreeGrafter"/>
</dbReference>
<keyword evidence="6" id="KW-1185">Reference proteome</keyword>
<comment type="caution">
    <text evidence="5">The sequence shown here is derived from an EMBL/GenBank/DDBJ whole genome shotgun (WGS) entry which is preliminary data.</text>
</comment>
<dbReference type="Pfam" id="PF04889">
    <property type="entry name" value="Cwf_Cwc_15"/>
    <property type="match status" value="1"/>
</dbReference>
<reference evidence="5 6" key="1">
    <citation type="journal article" date="2024" name="Nat. Commun.">
        <title>Phylogenomics reveals the evolutionary origins of lichenization in chlorophyte algae.</title>
        <authorList>
            <person name="Puginier C."/>
            <person name="Libourel C."/>
            <person name="Otte J."/>
            <person name="Skaloud P."/>
            <person name="Haon M."/>
            <person name="Grisel S."/>
            <person name="Petersen M."/>
            <person name="Berrin J.G."/>
            <person name="Delaux P.M."/>
            <person name="Dal Grande F."/>
            <person name="Keller J."/>
        </authorList>
    </citation>
    <scope>NUCLEOTIDE SEQUENCE [LARGE SCALE GENOMIC DNA]</scope>
    <source>
        <strain evidence="5 6">SAG 2145</strain>
    </source>
</reference>
<dbReference type="GO" id="GO:0045292">
    <property type="term" value="P:mRNA cis splicing, via spliceosome"/>
    <property type="evidence" value="ECO:0007669"/>
    <property type="project" value="TreeGrafter"/>
</dbReference>
<dbReference type="PANTHER" id="PTHR12718:SF2">
    <property type="entry name" value="SPLICEOSOME-ASSOCIATED PROTEIN CWC15 HOMOLOG"/>
    <property type="match status" value="1"/>
</dbReference>
<feature type="compositionally biased region" description="Basic and acidic residues" evidence="4">
    <location>
        <begin position="66"/>
        <end position="89"/>
    </location>
</feature>
<organism evidence="5 6">
    <name type="scientific">Apatococcus lobatus</name>
    <dbReference type="NCBI Taxonomy" id="904363"/>
    <lineage>
        <taxon>Eukaryota</taxon>
        <taxon>Viridiplantae</taxon>
        <taxon>Chlorophyta</taxon>
        <taxon>core chlorophytes</taxon>
        <taxon>Trebouxiophyceae</taxon>
        <taxon>Chlorellales</taxon>
        <taxon>Chlorellaceae</taxon>
        <taxon>Apatococcus</taxon>
    </lineage>
</organism>
<gene>
    <name evidence="5" type="ORF">WJX74_007850</name>
</gene>
<evidence type="ECO:0000313" key="6">
    <source>
        <dbReference type="Proteomes" id="UP001438707"/>
    </source>
</evidence>
<evidence type="ECO:0000256" key="2">
    <source>
        <dbReference type="ARBA" id="ARBA00022664"/>
    </source>
</evidence>
<comment type="similarity">
    <text evidence="1">Belongs to the CWC15 family.</text>
</comment>
<accession>A0AAW1QYH6</accession>
<dbReference type="GO" id="GO:0003723">
    <property type="term" value="F:RNA binding"/>
    <property type="evidence" value="ECO:0007669"/>
    <property type="project" value="TreeGrafter"/>
</dbReference>
<dbReference type="PANTHER" id="PTHR12718">
    <property type="entry name" value="CELL CYCLE CONTROL PROTEIN CWF15"/>
    <property type="match status" value="1"/>
</dbReference>
<feature type="region of interest" description="Disordered" evidence="4">
    <location>
        <begin position="1"/>
        <end position="53"/>
    </location>
</feature>
<sequence length="230" mass="26198">MTTAHRPTWAPAKGGEEQGGNRMYVPSRMTSAKDQPGQLTLKFRQGGQASTGDILKRDLRMELEEKESKHFREAKRGNFEEEKAADLKLLEAPPDTGGAGGKTKTLVPRALDADDEEEDEGEESSSDDDEDEEAELLAELERIKKERAEEAAKKQLEEAAAKDKEVREELLRGNPLVNSMQAPAFQVKRRWDDDVVFRNQARGEPKLQKRFINDTIRSDFHRRFLTRYIK</sequence>
<keyword evidence="2" id="KW-0507">mRNA processing</keyword>
<evidence type="ECO:0008006" key="7">
    <source>
        <dbReference type="Google" id="ProtNLM"/>
    </source>
</evidence>
<feature type="compositionally biased region" description="Acidic residues" evidence="4">
    <location>
        <begin position="113"/>
        <end position="135"/>
    </location>
</feature>
<evidence type="ECO:0000256" key="1">
    <source>
        <dbReference type="ARBA" id="ARBA00006644"/>
    </source>
</evidence>
<dbReference type="Proteomes" id="UP001438707">
    <property type="component" value="Unassembled WGS sequence"/>
</dbReference>
<feature type="region of interest" description="Disordered" evidence="4">
    <location>
        <begin position="66"/>
        <end position="135"/>
    </location>
</feature>
<dbReference type="InterPro" id="IPR006973">
    <property type="entry name" value="Cwf_Cwc_15"/>
</dbReference>
<dbReference type="AlphaFoldDB" id="A0AAW1QYH6"/>
<dbReference type="EMBL" id="JALJOS010000020">
    <property type="protein sequence ID" value="KAK9826650.1"/>
    <property type="molecule type" value="Genomic_DNA"/>
</dbReference>
<evidence type="ECO:0000256" key="3">
    <source>
        <dbReference type="ARBA" id="ARBA00023187"/>
    </source>
</evidence>
<proteinExistence type="inferred from homology"/>
<evidence type="ECO:0000313" key="5">
    <source>
        <dbReference type="EMBL" id="KAK9826650.1"/>
    </source>
</evidence>